<keyword evidence="2" id="KW-1133">Transmembrane helix</keyword>
<evidence type="ECO:0000313" key="3">
    <source>
        <dbReference type="EMBL" id="ALC16321.1"/>
    </source>
</evidence>
<organism evidence="3 4">
    <name type="scientific">Desulfuromonas soudanensis</name>
    <dbReference type="NCBI Taxonomy" id="1603606"/>
    <lineage>
        <taxon>Bacteria</taxon>
        <taxon>Pseudomonadati</taxon>
        <taxon>Thermodesulfobacteriota</taxon>
        <taxon>Desulfuromonadia</taxon>
        <taxon>Desulfuromonadales</taxon>
        <taxon>Desulfuromonadaceae</taxon>
        <taxon>Desulfuromonas</taxon>
    </lineage>
</organism>
<feature type="region of interest" description="Disordered" evidence="1">
    <location>
        <begin position="375"/>
        <end position="399"/>
    </location>
</feature>
<dbReference type="AlphaFoldDB" id="A0A0M4D0Y5"/>
<feature type="transmembrane region" description="Helical" evidence="2">
    <location>
        <begin position="48"/>
        <end position="72"/>
    </location>
</feature>
<feature type="transmembrane region" description="Helical" evidence="2">
    <location>
        <begin position="290"/>
        <end position="308"/>
    </location>
</feature>
<keyword evidence="2" id="KW-0812">Transmembrane</keyword>
<dbReference type="PATRIC" id="fig|1603606.3.peg.1680"/>
<gene>
    <name evidence="3" type="ORF">DSOUD_1542</name>
</gene>
<feature type="transmembrane region" description="Helical" evidence="2">
    <location>
        <begin position="320"/>
        <end position="337"/>
    </location>
</feature>
<feature type="transmembrane region" description="Helical" evidence="2">
    <location>
        <begin position="137"/>
        <end position="155"/>
    </location>
</feature>
<sequence length="399" mass="43281">MIAPYEMGERRVAVTEESRRWKEAGLISPEQALGVAKRYRPELVRVNLFIRILLALFTALGVVALIALPAVILEVEELGMTLLFLIFAPACAWVADRKLIHDRRLYRCGAEEALLLLAVSFFSLAVAIPVIDGGAERLGWLAAHGILLAGASLLALRYGYALAALGGMVALSALPFHLADALHWQQPNLARVVLFLLLFATGSWSHLRLRHRDKLPRGSLWCLETVRLAALAGIYLDVNLFAHRLMWREWLGWSPGAHEVPWTDPLCAVLTALIPLAALALGIVRRNRALLWFAVLSGIASILTLKYYVHFGHLAEELTAAGLFLTGLAFVLMRWLGSGFDGRRGAFTAEPLLEPCLYGLDAEALAAIQPLAPGTRGPEAEGFRPGGGSFGGGGATGGY</sequence>
<feature type="transmembrane region" description="Helical" evidence="2">
    <location>
        <begin position="189"/>
        <end position="207"/>
    </location>
</feature>
<evidence type="ECO:0008006" key="5">
    <source>
        <dbReference type="Google" id="ProtNLM"/>
    </source>
</evidence>
<dbReference type="RefSeq" id="WP_053550439.1">
    <property type="nucleotide sequence ID" value="NZ_CP010802.1"/>
</dbReference>
<feature type="transmembrane region" description="Helical" evidence="2">
    <location>
        <begin position="160"/>
        <end position="177"/>
    </location>
</feature>
<accession>A0A0M4D0Y5</accession>
<evidence type="ECO:0000313" key="4">
    <source>
        <dbReference type="Proteomes" id="UP000057158"/>
    </source>
</evidence>
<feature type="transmembrane region" description="Helical" evidence="2">
    <location>
        <begin position="219"/>
        <end position="242"/>
    </location>
</feature>
<keyword evidence="4" id="KW-1185">Reference proteome</keyword>
<dbReference type="OrthoDB" id="5405328at2"/>
<feature type="compositionally biased region" description="Gly residues" evidence="1">
    <location>
        <begin position="384"/>
        <end position="399"/>
    </location>
</feature>
<evidence type="ECO:0000256" key="1">
    <source>
        <dbReference type="SAM" id="MobiDB-lite"/>
    </source>
</evidence>
<dbReference type="STRING" id="1603606.DSOUD_1542"/>
<protein>
    <recommendedName>
        <fullName evidence="5">DUF2157 domain-containing protein</fullName>
    </recommendedName>
</protein>
<dbReference type="EMBL" id="CP010802">
    <property type="protein sequence ID" value="ALC16321.1"/>
    <property type="molecule type" value="Genomic_DNA"/>
</dbReference>
<feature type="transmembrane region" description="Helical" evidence="2">
    <location>
        <begin position="114"/>
        <end position="131"/>
    </location>
</feature>
<proteinExistence type="predicted"/>
<feature type="transmembrane region" description="Helical" evidence="2">
    <location>
        <begin position="78"/>
        <end position="94"/>
    </location>
</feature>
<keyword evidence="2" id="KW-0472">Membrane</keyword>
<feature type="transmembrane region" description="Helical" evidence="2">
    <location>
        <begin position="262"/>
        <end position="283"/>
    </location>
</feature>
<name>A0A0M4D0Y5_9BACT</name>
<reference evidence="3 4" key="1">
    <citation type="submission" date="2015-07" db="EMBL/GenBank/DDBJ databases">
        <title>Isolation and Genomic Characterization of a Novel Halophilic Metal-Reducing Deltaproteobacterium from the Deep Subsurface.</title>
        <authorList>
            <person name="Badalamenti J.P."/>
            <person name="Summers Z.M."/>
            <person name="Gralnick J.A."/>
            <person name="Bond D.R."/>
        </authorList>
    </citation>
    <scope>NUCLEOTIDE SEQUENCE [LARGE SCALE GENOMIC DNA]</scope>
    <source>
        <strain evidence="3 4">WTL</strain>
    </source>
</reference>
<dbReference type="Proteomes" id="UP000057158">
    <property type="component" value="Chromosome"/>
</dbReference>
<dbReference type="KEGG" id="des:DSOUD_1542"/>
<evidence type="ECO:0000256" key="2">
    <source>
        <dbReference type="SAM" id="Phobius"/>
    </source>
</evidence>